<dbReference type="EMBL" id="PYAL01000007">
    <property type="protein sequence ID" value="RXN85201.1"/>
    <property type="molecule type" value="Genomic_DNA"/>
</dbReference>
<comment type="caution">
    <text evidence="2">The sequence shown here is derived from an EMBL/GenBank/DDBJ whole genome shotgun (WGS) entry which is preliminary data.</text>
</comment>
<dbReference type="SUPFAM" id="SSF53850">
    <property type="entry name" value="Periplasmic binding protein-like II"/>
    <property type="match status" value="1"/>
</dbReference>
<reference evidence="2 3" key="1">
    <citation type="journal article" date="2017" name="Int. J. Syst. Evol. Microbiol.">
        <title>Achromobacter aloeverae sp. nov., isolated from the root of Aloe vera (L.) Burm.f.</title>
        <authorList>
            <person name="Kuncharoen N."/>
            <person name="Muramatsu Y."/>
            <person name="Shibata C."/>
            <person name="Kamakura Y."/>
            <person name="Nakagawa Y."/>
            <person name="Tanasupawat S."/>
        </authorList>
    </citation>
    <scope>NUCLEOTIDE SEQUENCE [LARGE SCALE GENOMIC DNA]</scope>
    <source>
        <strain evidence="2 3">AVA-1</strain>
    </source>
</reference>
<dbReference type="Proteomes" id="UP000290849">
    <property type="component" value="Unassembled WGS sequence"/>
</dbReference>
<proteinExistence type="predicted"/>
<dbReference type="PANTHER" id="PTHR30632:SF11">
    <property type="entry name" value="BLR4797 PROTEIN"/>
    <property type="match status" value="1"/>
</dbReference>
<dbReference type="GO" id="GO:0015689">
    <property type="term" value="P:molybdate ion transport"/>
    <property type="evidence" value="ECO:0007669"/>
    <property type="project" value="TreeGrafter"/>
</dbReference>
<dbReference type="PANTHER" id="PTHR30632">
    <property type="entry name" value="MOLYBDATE-BINDING PERIPLASMIC PROTEIN"/>
    <property type="match status" value="1"/>
</dbReference>
<organism evidence="2 3">
    <name type="scientific">Achromobacter aloeverae</name>
    <dbReference type="NCBI Taxonomy" id="1750518"/>
    <lineage>
        <taxon>Bacteria</taxon>
        <taxon>Pseudomonadati</taxon>
        <taxon>Pseudomonadota</taxon>
        <taxon>Betaproteobacteria</taxon>
        <taxon>Burkholderiales</taxon>
        <taxon>Alcaligenaceae</taxon>
        <taxon>Achromobacter</taxon>
    </lineage>
</organism>
<evidence type="ECO:0000313" key="3">
    <source>
        <dbReference type="Proteomes" id="UP000290849"/>
    </source>
</evidence>
<gene>
    <name evidence="2" type="ORF">C7R54_22125</name>
</gene>
<dbReference type="OrthoDB" id="8216219at2"/>
<feature type="signal peptide" evidence="1">
    <location>
        <begin position="1"/>
        <end position="31"/>
    </location>
</feature>
<dbReference type="Pfam" id="PF13531">
    <property type="entry name" value="SBP_bac_11"/>
    <property type="match status" value="1"/>
</dbReference>
<dbReference type="GO" id="GO:0030973">
    <property type="term" value="F:molybdate ion binding"/>
    <property type="evidence" value="ECO:0007669"/>
    <property type="project" value="TreeGrafter"/>
</dbReference>
<dbReference type="InterPro" id="IPR050682">
    <property type="entry name" value="ModA/WtpA"/>
</dbReference>
<accession>A0A4V1MRM9</accession>
<name>A0A4V1MRM9_9BURK</name>
<keyword evidence="3" id="KW-1185">Reference proteome</keyword>
<dbReference type="Gene3D" id="3.40.190.10">
    <property type="entry name" value="Periplasmic binding protein-like II"/>
    <property type="match status" value="2"/>
</dbReference>
<protein>
    <submittedName>
        <fullName evidence="2">Molybdenum ABC transporter substrate-binding protein</fullName>
    </submittedName>
</protein>
<evidence type="ECO:0000313" key="2">
    <source>
        <dbReference type="EMBL" id="RXN85201.1"/>
    </source>
</evidence>
<evidence type="ECO:0000256" key="1">
    <source>
        <dbReference type="SAM" id="SignalP"/>
    </source>
</evidence>
<sequence length="274" mass="29055">MKLYPRLLSTKVAGLLGATLAAAVFTTAAQAAEVSVVTSGGFTAAYKILGPKWAKSSGNTLKTQLGPSMGKSDEAIPNRLARGEKLDVVIMVGYALDDLIKQGKVIPGSRVELADSRIGMVVRKGQPKPDISTMAAFKKTLLAAQSVAYSDSASGVYIENEMYKKMGIEDQLKPKSTRVQKTPVAEMVAEGKYQIGFQQVAELLPVKGVTFVGRIPEEAQSVTRFAAGIPVDAPHPKEAAELLKYLSSNGVQLTVRKTGLDSVKRTSGKAAGTQ</sequence>
<feature type="chain" id="PRO_5020256759" evidence="1">
    <location>
        <begin position="32"/>
        <end position="274"/>
    </location>
</feature>
<dbReference type="AlphaFoldDB" id="A0A4V1MRM9"/>
<dbReference type="RefSeq" id="WP_129152636.1">
    <property type="nucleotide sequence ID" value="NZ_JBHSDO010000005.1"/>
</dbReference>
<keyword evidence="1" id="KW-0732">Signal</keyword>